<dbReference type="Proteomes" id="UP001432027">
    <property type="component" value="Unassembled WGS sequence"/>
</dbReference>
<dbReference type="InterPro" id="IPR036420">
    <property type="entry name" value="BRCT_dom_sf"/>
</dbReference>
<dbReference type="GO" id="GO:0000077">
    <property type="term" value="P:DNA damage checkpoint signaling"/>
    <property type="evidence" value="ECO:0007669"/>
    <property type="project" value="TreeGrafter"/>
</dbReference>
<dbReference type="AlphaFoldDB" id="A0AAV5UIJ2"/>
<dbReference type="PROSITE" id="PS50172">
    <property type="entry name" value="BRCT"/>
    <property type="match status" value="1"/>
</dbReference>
<dbReference type="InterPro" id="IPR047250">
    <property type="entry name" value="BRCT_p53bp1-like_rpt2"/>
</dbReference>
<feature type="domain" description="BRCT" evidence="1">
    <location>
        <begin position="1"/>
        <end position="54"/>
    </location>
</feature>
<feature type="non-terminal residue" evidence="2">
    <location>
        <position position="1"/>
    </location>
</feature>
<dbReference type="Pfam" id="PF18428">
    <property type="entry name" value="BRCT_3"/>
    <property type="match status" value="1"/>
</dbReference>
<dbReference type="GO" id="GO:0042393">
    <property type="term" value="F:histone binding"/>
    <property type="evidence" value="ECO:0007669"/>
    <property type="project" value="TreeGrafter"/>
</dbReference>
<accession>A0AAV5UIJ2</accession>
<gene>
    <name evidence="2" type="ORF">PENTCL1PPCAC_28961</name>
</gene>
<reference evidence="2" key="1">
    <citation type="submission" date="2023-10" db="EMBL/GenBank/DDBJ databases">
        <title>Genome assembly of Pristionchus species.</title>
        <authorList>
            <person name="Yoshida K."/>
            <person name="Sommer R.J."/>
        </authorList>
    </citation>
    <scope>NUCLEOTIDE SEQUENCE</scope>
    <source>
        <strain evidence="2">RS0144</strain>
    </source>
</reference>
<proteinExistence type="predicted"/>
<dbReference type="GO" id="GO:0005634">
    <property type="term" value="C:nucleus"/>
    <property type="evidence" value="ECO:0007669"/>
    <property type="project" value="TreeGrafter"/>
</dbReference>
<comment type="caution">
    <text evidence="2">The sequence shown here is derived from an EMBL/GenBank/DDBJ whole genome shotgun (WGS) entry which is preliminary data.</text>
</comment>
<dbReference type="GO" id="GO:0045944">
    <property type="term" value="P:positive regulation of transcription by RNA polymerase II"/>
    <property type="evidence" value="ECO:0007669"/>
    <property type="project" value="TreeGrafter"/>
</dbReference>
<dbReference type="PANTHER" id="PTHR15321:SF3">
    <property type="entry name" value="TP53-BINDING PROTEIN 1"/>
    <property type="match status" value="1"/>
</dbReference>
<dbReference type="CDD" id="cd17724">
    <property type="entry name" value="BRCT_p53bp1_rpt2"/>
    <property type="match status" value="1"/>
</dbReference>
<dbReference type="InterPro" id="IPR047252">
    <property type="entry name" value="TP53BP1-like"/>
</dbReference>
<dbReference type="SUPFAM" id="SSF52113">
    <property type="entry name" value="BRCT domain"/>
    <property type="match status" value="2"/>
</dbReference>
<protein>
    <recommendedName>
        <fullName evidence="1">BRCT domain-containing protein</fullName>
    </recommendedName>
</protein>
<dbReference type="Gene3D" id="3.40.50.10190">
    <property type="entry name" value="BRCT domain"/>
    <property type="match status" value="2"/>
</dbReference>
<feature type="non-terminal residue" evidence="2">
    <location>
        <position position="243"/>
    </location>
</feature>
<evidence type="ECO:0000313" key="2">
    <source>
        <dbReference type="EMBL" id="GMT06787.1"/>
    </source>
</evidence>
<evidence type="ECO:0000259" key="1">
    <source>
        <dbReference type="PROSITE" id="PS50172"/>
    </source>
</evidence>
<sequence>QVPMTTEAYLIADNHYRTHKYLHAIARGMPCLSYRWVNACVARDCLVPRHAYKLPAGMSLLNGEMYPLPDVRGKLLKGRSIMVYSKTKVSHEPGAVGFKTIWSPIVELLGATLVSDDCLTGCKSIDQLFVPNDFDILFTDASCPVEVVQKVEDAGKTVVGSEWLITSIIMAECLDFKAHTRFLYDSGLSLEKIKQEVKTVTNDDDEEQSAINSRLFERKWFTLTSAKKLGRAFNSHEMKQRII</sequence>
<dbReference type="PANTHER" id="PTHR15321">
    <property type="entry name" value="TUMOR SUPPRESSOR P53-BINDING PROTEIN 1"/>
    <property type="match status" value="1"/>
</dbReference>
<dbReference type="EMBL" id="BTSX01000006">
    <property type="protein sequence ID" value="GMT06787.1"/>
    <property type="molecule type" value="Genomic_DNA"/>
</dbReference>
<keyword evidence="3" id="KW-1185">Reference proteome</keyword>
<organism evidence="2 3">
    <name type="scientific">Pristionchus entomophagus</name>
    <dbReference type="NCBI Taxonomy" id="358040"/>
    <lineage>
        <taxon>Eukaryota</taxon>
        <taxon>Metazoa</taxon>
        <taxon>Ecdysozoa</taxon>
        <taxon>Nematoda</taxon>
        <taxon>Chromadorea</taxon>
        <taxon>Rhabditida</taxon>
        <taxon>Rhabditina</taxon>
        <taxon>Diplogasteromorpha</taxon>
        <taxon>Diplogasteroidea</taxon>
        <taxon>Neodiplogasteridae</taxon>
        <taxon>Pristionchus</taxon>
    </lineage>
</organism>
<name>A0AAV5UIJ2_9BILA</name>
<evidence type="ECO:0000313" key="3">
    <source>
        <dbReference type="Proteomes" id="UP001432027"/>
    </source>
</evidence>
<dbReference type="InterPro" id="IPR001357">
    <property type="entry name" value="BRCT_dom"/>
</dbReference>